<dbReference type="RefSeq" id="WP_111610164.1">
    <property type="nucleotide sequence ID" value="NZ_QLLK01000002.1"/>
</dbReference>
<keyword evidence="3" id="KW-1185">Reference proteome</keyword>
<sequence length="290" mass="32501">MNRSLLLILLGMLPFSLFAQLERNLANPNQQVELIFHAPRHINLLTVEPLSKKSMHFAIMHTFGTLDGGIQNLFGLDNGANIQFSFEFGLSEKFSLAASRSSRDKVYNVFGRYHIFQQTQNGSKPFSLSVAGGGGVNTSKYDFLPEPAPNFSERMSYFGQVMLARKFSPKISFQLTPMLAYFTDPRPVYQIEGTDNLYVALGFSGKLKITERSSLALQFIPNLNTDLRSNFGIGWDVEAGGHVFQMYFVTSQALNEQYLLAGGNGTIGDEFRLGFNVNRIFATGQKRKKY</sequence>
<protein>
    <recommendedName>
        <fullName evidence="1">DUF5777 domain-containing protein</fullName>
    </recommendedName>
</protein>
<dbReference type="EMBL" id="QLLK01000002">
    <property type="protein sequence ID" value="RAI93817.1"/>
    <property type="molecule type" value="Genomic_DNA"/>
</dbReference>
<name>A0A327PQB1_9BACT</name>
<evidence type="ECO:0000259" key="1">
    <source>
        <dbReference type="Pfam" id="PF19089"/>
    </source>
</evidence>
<gene>
    <name evidence="2" type="ORF">LV83_00723</name>
</gene>
<accession>A0A327PQB1</accession>
<dbReference type="Pfam" id="PF19089">
    <property type="entry name" value="DUF5777"/>
    <property type="match status" value="1"/>
</dbReference>
<evidence type="ECO:0000313" key="2">
    <source>
        <dbReference type="EMBL" id="RAI93817.1"/>
    </source>
</evidence>
<dbReference type="OrthoDB" id="1117410at2"/>
<proteinExistence type="predicted"/>
<evidence type="ECO:0000313" key="3">
    <source>
        <dbReference type="Proteomes" id="UP000249610"/>
    </source>
</evidence>
<dbReference type="Proteomes" id="UP000249610">
    <property type="component" value="Unassembled WGS sequence"/>
</dbReference>
<feature type="domain" description="DUF5777" evidence="1">
    <location>
        <begin position="36"/>
        <end position="281"/>
    </location>
</feature>
<dbReference type="AlphaFoldDB" id="A0A327PQB1"/>
<reference evidence="2 3" key="1">
    <citation type="submission" date="2018-06" db="EMBL/GenBank/DDBJ databases">
        <title>Genomic Encyclopedia of Archaeal and Bacterial Type Strains, Phase II (KMG-II): from individual species to whole genera.</title>
        <authorList>
            <person name="Goeker M."/>
        </authorList>
    </citation>
    <scope>NUCLEOTIDE SEQUENCE [LARGE SCALE GENOMIC DNA]</scope>
    <source>
        <strain evidence="2 3">DSM 23446</strain>
    </source>
</reference>
<comment type="caution">
    <text evidence="2">The sequence shown here is derived from an EMBL/GenBank/DDBJ whole genome shotgun (WGS) entry which is preliminary data.</text>
</comment>
<dbReference type="InterPro" id="IPR045916">
    <property type="entry name" value="DUF5777"/>
</dbReference>
<organism evidence="2 3">
    <name type="scientific">Algoriphagus yeomjeoni</name>
    <dbReference type="NCBI Taxonomy" id="291403"/>
    <lineage>
        <taxon>Bacteria</taxon>
        <taxon>Pseudomonadati</taxon>
        <taxon>Bacteroidota</taxon>
        <taxon>Cytophagia</taxon>
        <taxon>Cytophagales</taxon>
        <taxon>Cyclobacteriaceae</taxon>
        <taxon>Algoriphagus</taxon>
    </lineage>
</organism>